<evidence type="ECO:0000256" key="10">
    <source>
        <dbReference type="SAM" id="Phobius"/>
    </source>
</evidence>
<gene>
    <name evidence="8" type="primary">SCS3</name>
    <name evidence="8" type="synonym">FIT2B</name>
    <name evidence="12" type="ORF">PgNI_11846</name>
</gene>
<feature type="region of interest" description="Disordered" evidence="9">
    <location>
        <begin position="1"/>
        <end position="48"/>
    </location>
</feature>
<dbReference type="GO" id="GO:0010945">
    <property type="term" value="F:coenzyme A diphosphatase activity"/>
    <property type="evidence" value="ECO:0007669"/>
    <property type="project" value="InterPro"/>
</dbReference>
<name>A0A6P8AN40_PYRGI</name>
<dbReference type="PANTHER" id="PTHR23129:SF0">
    <property type="entry name" value="ACYL-COENZYME A DIPHOSPHATASE FITM2"/>
    <property type="match status" value="1"/>
</dbReference>
<dbReference type="GO" id="GO:0008654">
    <property type="term" value="P:phospholipid biosynthetic process"/>
    <property type="evidence" value="ECO:0007669"/>
    <property type="project" value="UniProtKB-KW"/>
</dbReference>
<feature type="active site" evidence="8">
    <location>
        <position position="224"/>
    </location>
</feature>
<keyword evidence="8" id="KW-1208">Phospholipid metabolism</keyword>
<feature type="compositionally biased region" description="Low complexity" evidence="9">
    <location>
        <begin position="27"/>
        <end position="47"/>
    </location>
</feature>
<comment type="subcellular location">
    <subcellularLocation>
        <location evidence="1 8">Endoplasmic reticulum membrane</location>
        <topology evidence="1 8">Multi-pass membrane protein</topology>
    </subcellularLocation>
</comment>
<reference evidence="11 12" key="1">
    <citation type="journal article" date="2019" name="Mol. Biol. Evol.">
        <title>Blast fungal genomes show frequent chromosomal changes, gene gains and losses, and effector gene turnover.</title>
        <authorList>
            <person name="Gomez Luciano L.B."/>
            <person name="Jason Tsai I."/>
            <person name="Chuma I."/>
            <person name="Tosa Y."/>
            <person name="Chen Y.H."/>
            <person name="Li J.Y."/>
            <person name="Li M.Y."/>
            <person name="Jade Lu M.Y."/>
            <person name="Nakayashiki H."/>
            <person name="Li W.H."/>
        </authorList>
    </citation>
    <scope>NUCLEOTIDE SEQUENCE [LARGE SCALE GENOMIC DNA]</scope>
    <source>
        <strain evidence="11 12">NI907</strain>
    </source>
</reference>
<dbReference type="GO" id="GO:0005789">
    <property type="term" value="C:endoplasmic reticulum membrane"/>
    <property type="evidence" value="ECO:0007669"/>
    <property type="project" value="UniProtKB-SubCell"/>
</dbReference>
<reference evidence="12" key="2">
    <citation type="submission" date="2019-10" db="EMBL/GenBank/DDBJ databases">
        <authorList>
            <consortium name="NCBI Genome Project"/>
        </authorList>
    </citation>
    <scope>NUCLEOTIDE SEQUENCE</scope>
    <source>
        <strain evidence="12">NI907</strain>
    </source>
</reference>
<feature type="compositionally biased region" description="Polar residues" evidence="9">
    <location>
        <begin position="12"/>
        <end position="25"/>
    </location>
</feature>
<comment type="catalytic activity">
    <reaction evidence="8">
        <text>an acyl-CoA + H2O = an acyl-4'-phosphopantetheine + adenosine 3',5'-bisphosphate + 2 H(+)</text>
        <dbReference type="Rhea" id="RHEA:50044"/>
        <dbReference type="ChEBI" id="CHEBI:15377"/>
        <dbReference type="ChEBI" id="CHEBI:15378"/>
        <dbReference type="ChEBI" id="CHEBI:58342"/>
        <dbReference type="ChEBI" id="CHEBI:58343"/>
        <dbReference type="ChEBI" id="CHEBI:132023"/>
    </reaction>
</comment>
<comment type="function">
    <text evidence="8">Fatty acyl-coenzyme A (CoA) diphosphatase that hydrolyzes fatty acyl-CoA to yield acyl-4'-phosphopantetheine and adenosine 3',5'-bisphosphate. Preferentially hydrolyzes unsaturated long-chain acyl-CoA substrates in the endoplasmic reticulum (ER) lumen. This catalytic activity is required for maintaining ER structure and for lipid droplets (LDs) biogenesis, which are lipid storage organelles involved in maintaining lipid and energy homeostasis. May directly bind to diacylglycerol (DAGs) and triacylglycerol, which is also important for LD biogenesis. May support directional budding of nacent LDs from the ER into the cytosol by reducing DAG levels at sites of LD formation. May play a role in the regulation of cell morphology and cytoskeletal organization. Involved in phospholipid biosynthesis.</text>
</comment>
<comment type="catalytic activity">
    <reaction evidence="8">
        <text>(5Z,8Z,11Z,14Z)-eicosatetraenoyl-CoA + H2O = S-(5Z,8Z,11Z,14Z-eicosatetraenoyl)-4'-phosphopantetheine + adenosine 3',5'-bisphosphate + 2 H(+)</text>
        <dbReference type="Rhea" id="RHEA:65568"/>
        <dbReference type="ChEBI" id="CHEBI:15377"/>
        <dbReference type="ChEBI" id="CHEBI:15378"/>
        <dbReference type="ChEBI" id="CHEBI:57368"/>
        <dbReference type="ChEBI" id="CHEBI:58343"/>
        <dbReference type="ChEBI" id="CHEBI:156554"/>
    </reaction>
</comment>
<proteinExistence type="inferred from homology"/>
<evidence type="ECO:0000256" key="4">
    <source>
        <dbReference type="ARBA" id="ARBA00022824"/>
    </source>
</evidence>
<keyword evidence="3 8" id="KW-0378">Hydrolase</keyword>
<feature type="active site" evidence="8">
    <location>
        <position position="320"/>
    </location>
</feature>
<evidence type="ECO:0000256" key="1">
    <source>
        <dbReference type="ARBA" id="ARBA00004477"/>
    </source>
</evidence>
<evidence type="ECO:0000256" key="5">
    <source>
        <dbReference type="ARBA" id="ARBA00022989"/>
    </source>
</evidence>
<reference evidence="12" key="3">
    <citation type="submission" date="2025-08" db="UniProtKB">
        <authorList>
            <consortium name="RefSeq"/>
        </authorList>
    </citation>
    <scope>IDENTIFICATION</scope>
    <source>
        <strain evidence="12">NI907</strain>
    </source>
</reference>
<comment type="similarity">
    <text evidence="8">Belongs to the FIT family. Fungal FIT2B/SCS3 subfamily.</text>
</comment>
<feature type="transmembrane region" description="Helical" evidence="10">
    <location>
        <begin position="147"/>
        <end position="166"/>
    </location>
</feature>
<keyword evidence="11" id="KW-1185">Reference proteome</keyword>
<keyword evidence="5 8" id="KW-1133">Transmembrane helix</keyword>
<evidence type="ECO:0000313" key="12">
    <source>
        <dbReference type="RefSeq" id="XP_030976324.1"/>
    </source>
</evidence>
<dbReference type="AlphaFoldDB" id="A0A6P8AN40"/>
<evidence type="ECO:0000256" key="3">
    <source>
        <dbReference type="ARBA" id="ARBA00022801"/>
    </source>
</evidence>
<evidence type="ECO:0000256" key="7">
    <source>
        <dbReference type="ARBA" id="ARBA00023136"/>
    </source>
</evidence>
<dbReference type="InterPro" id="IPR019388">
    <property type="entry name" value="FIT"/>
</dbReference>
<feature type="transmembrane region" description="Helical" evidence="10">
    <location>
        <begin position="225"/>
        <end position="244"/>
    </location>
</feature>
<feature type="transmembrane region" description="Helical" evidence="10">
    <location>
        <begin position="326"/>
        <end position="346"/>
    </location>
</feature>
<evidence type="ECO:0000256" key="6">
    <source>
        <dbReference type="ARBA" id="ARBA00023098"/>
    </source>
</evidence>
<comment type="catalytic activity">
    <reaction evidence="8">
        <text>hexadecanoyl-CoA + H2O = S-hexadecanoyl-4'-phosphopantetheine + adenosine 3',5'-bisphosphate + 2 H(+)</text>
        <dbReference type="Rhea" id="RHEA:50032"/>
        <dbReference type="ChEBI" id="CHEBI:15377"/>
        <dbReference type="ChEBI" id="CHEBI:15378"/>
        <dbReference type="ChEBI" id="CHEBI:57379"/>
        <dbReference type="ChEBI" id="CHEBI:58343"/>
        <dbReference type="ChEBI" id="CHEBI:132018"/>
    </reaction>
</comment>
<organism evidence="11 12">
    <name type="scientific">Pyricularia grisea</name>
    <name type="common">Crabgrass-specific blast fungus</name>
    <name type="synonym">Magnaporthe grisea</name>
    <dbReference type="NCBI Taxonomy" id="148305"/>
    <lineage>
        <taxon>Eukaryota</taxon>
        <taxon>Fungi</taxon>
        <taxon>Dikarya</taxon>
        <taxon>Ascomycota</taxon>
        <taxon>Pezizomycotina</taxon>
        <taxon>Sordariomycetes</taxon>
        <taxon>Sordariomycetidae</taxon>
        <taxon>Magnaporthales</taxon>
        <taxon>Pyriculariaceae</taxon>
        <taxon>Pyricularia</taxon>
    </lineage>
</organism>
<evidence type="ECO:0000256" key="2">
    <source>
        <dbReference type="ARBA" id="ARBA00022692"/>
    </source>
</evidence>
<dbReference type="GO" id="GO:0140042">
    <property type="term" value="P:lipid droplet formation"/>
    <property type="evidence" value="ECO:0007669"/>
    <property type="project" value="UniProtKB-UniRule"/>
</dbReference>
<feature type="transmembrane region" description="Helical" evidence="10">
    <location>
        <begin position="54"/>
        <end position="75"/>
    </location>
</feature>
<keyword evidence="7 8" id="KW-0472">Membrane</keyword>
<accession>A0A6P8AN40</accession>
<sequence length="358" mass="38637">MTDSPISRKRPNSTVSTPISPTADSLHSPSSSRSSPSSSSSSSSRHPPYLPTRLETYVLALYPTLLVFGSAFALLSPAVRSAKYDPAAQAHVQDSTAPSYFARKDNVFNVLFVKRGWAWITGAFLTFLVTHQGIAPPTATWAAKARAALRWALVTGWWVLVTQWCFGPPLIDRGFRYTGGKCEAAEAAVAQDGVVGSAAKDVFSAAACRAAGGRWSGGHDISGHVFLLVLGSFFLVQEVGWVVIRWRARGWELRGKDPRTVVMVDGAVKSADVEAEDLWEKSLLGPQEGWLDVLGLGGKVALGVVGLSLWMLLMTAIFFHTWFEKLTGLLVALIGIYGVYFVPRFVPGLRGIVGMPGI</sequence>
<evidence type="ECO:0000256" key="9">
    <source>
        <dbReference type="SAM" id="MobiDB-lite"/>
    </source>
</evidence>
<dbReference type="EC" id="3.6.1.-" evidence="8"/>
<dbReference type="InterPro" id="IPR046400">
    <property type="entry name" value="SCS3"/>
</dbReference>
<keyword evidence="6" id="KW-0443">Lipid metabolism</keyword>
<keyword evidence="4 8" id="KW-0256">Endoplasmic reticulum</keyword>
<keyword evidence="2 8" id="KW-0812">Transmembrane</keyword>
<dbReference type="Proteomes" id="UP000515153">
    <property type="component" value="Chromosome V"/>
</dbReference>
<comment type="catalytic activity">
    <reaction evidence="8">
        <text>(9Z)-octadecenoyl-CoA + H2O = S-(9Z-octadecenoyl)-4'-phosphopantetheine + adenosine 3',5'-bisphosphate + 2 H(+)</text>
        <dbReference type="Rhea" id="RHEA:65564"/>
        <dbReference type="ChEBI" id="CHEBI:15377"/>
        <dbReference type="ChEBI" id="CHEBI:15378"/>
        <dbReference type="ChEBI" id="CHEBI:57387"/>
        <dbReference type="ChEBI" id="CHEBI:58343"/>
        <dbReference type="ChEBI" id="CHEBI:156553"/>
    </reaction>
</comment>
<evidence type="ECO:0000313" key="11">
    <source>
        <dbReference type="Proteomes" id="UP000515153"/>
    </source>
</evidence>
<keyword evidence="8" id="KW-0444">Lipid biosynthesis</keyword>
<protein>
    <recommendedName>
        <fullName evidence="8">Acyl-coenzyme A diphosphatase SCS3</fullName>
        <ecNumber evidence="8">3.6.1.-</ecNumber>
    </recommendedName>
    <alternativeName>
        <fullName evidence="8">FIT family protein SCS3</fullName>
    </alternativeName>
</protein>
<feature type="transmembrane region" description="Helical" evidence="10">
    <location>
        <begin position="300"/>
        <end position="320"/>
    </location>
</feature>
<dbReference type="RefSeq" id="XP_030976324.1">
    <property type="nucleotide sequence ID" value="XM_031131806.1"/>
</dbReference>
<dbReference type="KEGG" id="pgri:PgNI_11846"/>
<evidence type="ECO:0000256" key="8">
    <source>
        <dbReference type="HAMAP-Rule" id="MF_03231"/>
    </source>
</evidence>
<feature type="transmembrane region" description="Helical" evidence="10">
    <location>
        <begin position="116"/>
        <end position="135"/>
    </location>
</feature>
<dbReference type="PANTHER" id="PTHR23129">
    <property type="entry name" value="ACYL-COENZYME A DIPHOSPHATASE FITM2"/>
    <property type="match status" value="1"/>
</dbReference>
<dbReference type="HAMAP" id="MF_03231">
    <property type="entry name" value="SCS3"/>
    <property type="match status" value="1"/>
</dbReference>
<keyword evidence="8" id="KW-0594">Phospholipid biosynthesis</keyword>
<dbReference type="Pfam" id="PF10261">
    <property type="entry name" value="FIT"/>
    <property type="match status" value="1"/>
</dbReference>